<name>A0AAV8WJ54_9CUCU</name>
<sequence>MLRPHNIYIPPGTVDLEEQGRLIQGNWRNLHDVDCFRNIRNVPRRATVKAKHIRKEFAEYFSTEGVVPWQHQYA</sequence>
<evidence type="ECO:0000313" key="1">
    <source>
        <dbReference type="EMBL" id="KAJ8926569.1"/>
    </source>
</evidence>
<dbReference type="AlphaFoldDB" id="A0AAV8WJ54"/>
<comment type="caution">
    <text evidence="1">The sequence shown here is derived from an EMBL/GenBank/DDBJ whole genome shotgun (WGS) entry which is preliminary data.</text>
</comment>
<dbReference type="EMBL" id="JANEYF010005854">
    <property type="protein sequence ID" value="KAJ8926569.1"/>
    <property type="molecule type" value="Genomic_DNA"/>
</dbReference>
<gene>
    <name evidence="1" type="ORF">NQ314_021051</name>
</gene>
<proteinExistence type="predicted"/>
<protein>
    <submittedName>
        <fullName evidence="1">Uncharacterized protein</fullName>
    </submittedName>
</protein>
<accession>A0AAV8WJ54</accession>
<reference evidence="1" key="1">
    <citation type="journal article" date="2023" name="Insect Mol. Biol.">
        <title>Genome sequencing provides insights into the evolution of gene families encoding plant cell wall-degrading enzymes in longhorned beetles.</title>
        <authorList>
            <person name="Shin N.R."/>
            <person name="Okamura Y."/>
            <person name="Kirsch R."/>
            <person name="Pauchet Y."/>
        </authorList>
    </citation>
    <scope>NUCLEOTIDE SEQUENCE</scope>
    <source>
        <strain evidence="1">RBIC_L_NR</strain>
    </source>
</reference>
<organism evidence="1 2">
    <name type="scientific">Rhamnusium bicolor</name>
    <dbReference type="NCBI Taxonomy" id="1586634"/>
    <lineage>
        <taxon>Eukaryota</taxon>
        <taxon>Metazoa</taxon>
        <taxon>Ecdysozoa</taxon>
        <taxon>Arthropoda</taxon>
        <taxon>Hexapoda</taxon>
        <taxon>Insecta</taxon>
        <taxon>Pterygota</taxon>
        <taxon>Neoptera</taxon>
        <taxon>Endopterygota</taxon>
        <taxon>Coleoptera</taxon>
        <taxon>Polyphaga</taxon>
        <taxon>Cucujiformia</taxon>
        <taxon>Chrysomeloidea</taxon>
        <taxon>Cerambycidae</taxon>
        <taxon>Lepturinae</taxon>
        <taxon>Rhagiini</taxon>
        <taxon>Rhamnusium</taxon>
    </lineage>
</organism>
<keyword evidence="2" id="KW-1185">Reference proteome</keyword>
<dbReference type="Proteomes" id="UP001162156">
    <property type="component" value="Unassembled WGS sequence"/>
</dbReference>
<evidence type="ECO:0000313" key="2">
    <source>
        <dbReference type="Proteomes" id="UP001162156"/>
    </source>
</evidence>